<organism evidence="3 4">
    <name type="scientific">Candidatus Coatesbacteria bacterium 4484_99</name>
    <dbReference type="NCBI Taxonomy" id="1970774"/>
    <lineage>
        <taxon>Bacteria</taxon>
        <taxon>Candidatus Coatesiibacteriota</taxon>
    </lineage>
</organism>
<feature type="domain" description="NodB homology" evidence="2">
    <location>
        <begin position="82"/>
        <end position="267"/>
    </location>
</feature>
<dbReference type="PANTHER" id="PTHR10587">
    <property type="entry name" value="GLYCOSYL TRANSFERASE-RELATED"/>
    <property type="match status" value="1"/>
</dbReference>
<dbReference type="AlphaFoldDB" id="A0A1W9S2T7"/>
<dbReference type="PROSITE" id="PS51677">
    <property type="entry name" value="NODB"/>
    <property type="match status" value="1"/>
</dbReference>
<dbReference type="Gene3D" id="3.20.20.370">
    <property type="entry name" value="Glycoside hydrolase/deacetylase"/>
    <property type="match status" value="1"/>
</dbReference>
<sequence length="279" mass="32060">MLKAFRMLRYYPGYTLVGAIILVLTIYGNYILISRSGWWAIASIVISVLVWVFFLTSIHPQARLQGRLITNIPPSWTQNSKPSAYLTFDDGPNLTYTSQVLRILSDFGVRATFFPIGINIERAPEMIAEMERERHTIGNHSYDHQTFIFRSRNFIEMEIRRTEEAIIKAGGKKPTLFRFPHGFKSFRAIQIIKEMGYKIISWNIMPGDWLGLMSDEIVDYIIKNTKDGDIILLHDGHDTRPDPDRTQTVKALPHIIEGLLDRGFSLKCLGEVLNGRENE</sequence>
<proteinExistence type="predicted"/>
<dbReference type="Pfam" id="PF01522">
    <property type="entry name" value="Polysacc_deac_1"/>
    <property type="match status" value="1"/>
</dbReference>
<protein>
    <recommendedName>
        <fullName evidence="2">NodB homology domain-containing protein</fullName>
    </recommendedName>
</protein>
<evidence type="ECO:0000313" key="3">
    <source>
        <dbReference type="EMBL" id="OQX91133.1"/>
    </source>
</evidence>
<comment type="caution">
    <text evidence="3">The sequence shown here is derived from an EMBL/GenBank/DDBJ whole genome shotgun (WGS) entry which is preliminary data.</text>
</comment>
<dbReference type="GO" id="GO:0016810">
    <property type="term" value="F:hydrolase activity, acting on carbon-nitrogen (but not peptide) bonds"/>
    <property type="evidence" value="ECO:0007669"/>
    <property type="project" value="InterPro"/>
</dbReference>
<dbReference type="Proteomes" id="UP000192611">
    <property type="component" value="Unassembled WGS sequence"/>
</dbReference>
<accession>A0A1W9S2T7</accession>
<keyword evidence="1" id="KW-1133">Transmembrane helix</keyword>
<evidence type="ECO:0000256" key="1">
    <source>
        <dbReference type="SAM" id="Phobius"/>
    </source>
</evidence>
<dbReference type="GO" id="GO:0005975">
    <property type="term" value="P:carbohydrate metabolic process"/>
    <property type="evidence" value="ECO:0007669"/>
    <property type="project" value="InterPro"/>
</dbReference>
<reference evidence="4" key="1">
    <citation type="submission" date="2017-03" db="EMBL/GenBank/DDBJ databases">
        <title>Novel pathways for hydrocarbon cycling and metabolic interdependencies in hydrothermal sediment communities.</title>
        <authorList>
            <person name="Dombrowski N."/>
            <person name="Seitz K."/>
            <person name="Teske A."/>
            <person name="Baker B."/>
        </authorList>
    </citation>
    <scope>NUCLEOTIDE SEQUENCE [LARGE SCALE GENOMIC DNA]</scope>
</reference>
<dbReference type="InterPro" id="IPR002509">
    <property type="entry name" value="NODB_dom"/>
</dbReference>
<dbReference type="EMBL" id="NATQ01000011">
    <property type="protein sequence ID" value="OQX91133.1"/>
    <property type="molecule type" value="Genomic_DNA"/>
</dbReference>
<feature type="transmembrane region" description="Helical" evidence="1">
    <location>
        <begin position="38"/>
        <end position="58"/>
    </location>
</feature>
<dbReference type="SUPFAM" id="SSF88713">
    <property type="entry name" value="Glycoside hydrolase/deacetylase"/>
    <property type="match status" value="1"/>
</dbReference>
<dbReference type="InterPro" id="IPR011330">
    <property type="entry name" value="Glyco_hydro/deAcase_b/a-brl"/>
</dbReference>
<feature type="transmembrane region" description="Helical" evidence="1">
    <location>
        <begin position="12"/>
        <end position="32"/>
    </location>
</feature>
<keyword evidence="1" id="KW-0472">Membrane</keyword>
<dbReference type="InterPro" id="IPR050248">
    <property type="entry name" value="Polysacc_deacetylase_ArnD"/>
</dbReference>
<keyword evidence="1" id="KW-0812">Transmembrane</keyword>
<evidence type="ECO:0000259" key="2">
    <source>
        <dbReference type="PROSITE" id="PS51677"/>
    </source>
</evidence>
<gene>
    <name evidence="3" type="ORF">B6D57_00915</name>
</gene>
<dbReference type="CDD" id="cd10917">
    <property type="entry name" value="CE4_NodB_like_6s_7s"/>
    <property type="match status" value="1"/>
</dbReference>
<evidence type="ECO:0000313" key="4">
    <source>
        <dbReference type="Proteomes" id="UP000192611"/>
    </source>
</evidence>
<name>A0A1W9S2T7_9BACT</name>